<accession>A0ABS2CP84</accession>
<protein>
    <submittedName>
        <fullName evidence="2">GrpB family protein</fullName>
    </submittedName>
</protein>
<keyword evidence="3" id="KW-1185">Reference proteome</keyword>
<dbReference type="Gene3D" id="3.30.460.10">
    <property type="entry name" value="Beta Polymerase, domain 2"/>
    <property type="match status" value="1"/>
</dbReference>
<sequence length="231" mass="24724">MAPSLGRAGPPRPPPAGGGRLRRPGYGGRVPTAAQIASFPNDTPPPGASPWVAGGPSPMVAVVDADPAWPAWFARLESVVRGALGLRVLGLDHIGSTSVPDLPAKPVVDIDLVVADPDDEDGYVPALEAVGFVLWVREPWWDGHRLLRHADPACNLHVFGPDSACPWRDRVFRDWLRTHDDDRDAYAAAKREASAAAVAAGEHAMQYNARKQDVIREIHGRAFAAAGLPVR</sequence>
<dbReference type="PANTHER" id="PTHR34822:SF1">
    <property type="entry name" value="GRPB FAMILY PROTEIN"/>
    <property type="match status" value="1"/>
</dbReference>
<dbReference type="SUPFAM" id="SSF81301">
    <property type="entry name" value="Nucleotidyltransferase"/>
    <property type="match status" value="1"/>
</dbReference>
<dbReference type="Proteomes" id="UP001430172">
    <property type="component" value="Unassembled WGS sequence"/>
</dbReference>
<name>A0ABS2CP84_9MICO</name>
<dbReference type="PANTHER" id="PTHR34822">
    <property type="entry name" value="GRPB DOMAIN PROTEIN (AFU_ORTHOLOGUE AFUA_1G01530)"/>
    <property type="match status" value="1"/>
</dbReference>
<dbReference type="InterPro" id="IPR043519">
    <property type="entry name" value="NT_sf"/>
</dbReference>
<evidence type="ECO:0000256" key="1">
    <source>
        <dbReference type="SAM" id="MobiDB-lite"/>
    </source>
</evidence>
<proteinExistence type="predicted"/>
<evidence type="ECO:0000313" key="3">
    <source>
        <dbReference type="Proteomes" id="UP001430172"/>
    </source>
</evidence>
<feature type="region of interest" description="Disordered" evidence="1">
    <location>
        <begin position="1"/>
        <end position="49"/>
    </location>
</feature>
<comment type="caution">
    <text evidence="2">The sequence shown here is derived from an EMBL/GenBank/DDBJ whole genome shotgun (WGS) entry which is preliminary data.</text>
</comment>
<evidence type="ECO:0000313" key="2">
    <source>
        <dbReference type="EMBL" id="MBM6401705.1"/>
    </source>
</evidence>
<gene>
    <name evidence="2" type="ORF">JQN70_15010</name>
</gene>
<dbReference type="InterPro" id="IPR007344">
    <property type="entry name" value="GrpB/CoaE"/>
</dbReference>
<reference evidence="2" key="1">
    <citation type="submission" date="2021-02" db="EMBL/GenBank/DDBJ databases">
        <title>Phycicoccus sp. MQZ13P-5T, whole genome shotgun sequence.</title>
        <authorList>
            <person name="Tuo L."/>
        </authorList>
    </citation>
    <scope>NUCLEOTIDE SEQUENCE</scope>
    <source>
        <strain evidence="2">MQZ13P-5</strain>
    </source>
</reference>
<organism evidence="2 3">
    <name type="scientific">Phycicoccus sonneratiae</name>
    <dbReference type="NCBI Taxonomy" id="2807628"/>
    <lineage>
        <taxon>Bacteria</taxon>
        <taxon>Bacillati</taxon>
        <taxon>Actinomycetota</taxon>
        <taxon>Actinomycetes</taxon>
        <taxon>Micrococcales</taxon>
        <taxon>Intrasporangiaceae</taxon>
        <taxon>Phycicoccus</taxon>
    </lineage>
</organism>
<dbReference type="Pfam" id="PF04229">
    <property type="entry name" value="GrpB"/>
    <property type="match status" value="1"/>
</dbReference>
<dbReference type="EMBL" id="JAFDVD010000016">
    <property type="protein sequence ID" value="MBM6401705.1"/>
    <property type="molecule type" value="Genomic_DNA"/>
</dbReference>